<accession>A0A2G2YLB0</accession>
<dbReference type="UniPathway" id="UPA00545">
    <property type="reaction ID" value="UER00823"/>
</dbReference>
<dbReference type="STRING" id="4072.A0A2G2YLB0"/>
<keyword evidence="9" id="KW-1185">Reference proteome</keyword>
<dbReference type="InterPro" id="IPR012334">
    <property type="entry name" value="Pectin_lyas_fold"/>
</dbReference>
<dbReference type="OMA" id="QQREYWN"/>
<dbReference type="Gramene" id="PHT70530">
    <property type="protein sequence ID" value="PHT70530"/>
    <property type="gene ID" value="T459_25634"/>
</dbReference>
<dbReference type="Gene3D" id="2.160.20.10">
    <property type="entry name" value="Single-stranded right-handed beta-helix, Pectin lyase-like"/>
    <property type="match status" value="1"/>
</dbReference>
<comment type="catalytic activity">
    <reaction evidence="5">
        <text>[(1-&gt;4)-alpha-D-galacturonosyl methyl ester](n) + n H2O = [(1-&gt;4)-alpha-D-galacturonosyl](n) + n methanol + n H(+)</text>
        <dbReference type="Rhea" id="RHEA:22380"/>
        <dbReference type="Rhea" id="RHEA-COMP:14570"/>
        <dbReference type="Rhea" id="RHEA-COMP:14573"/>
        <dbReference type="ChEBI" id="CHEBI:15377"/>
        <dbReference type="ChEBI" id="CHEBI:15378"/>
        <dbReference type="ChEBI" id="CHEBI:17790"/>
        <dbReference type="ChEBI" id="CHEBI:140522"/>
        <dbReference type="ChEBI" id="CHEBI:140523"/>
        <dbReference type="EC" id="3.1.1.11"/>
    </reaction>
</comment>
<dbReference type="InterPro" id="IPR011050">
    <property type="entry name" value="Pectin_lyase_fold/virulence"/>
</dbReference>
<dbReference type="GO" id="GO:0030599">
    <property type="term" value="F:pectinesterase activity"/>
    <property type="evidence" value="ECO:0000318"/>
    <property type="project" value="GO_Central"/>
</dbReference>
<feature type="signal peptide" evidence="6">
    <location>
        <begin position="1"/>
        <end position="18"/>
    </location>
</feature>
<dbReference type="AlphaFoldDB" id="A0A2G2YLB0"/>
<evidence type="ECO:0000256" key="5">
    <source>
        <dbReference type="ARBA" id="ARBA00047928"/>
    </source>
</evidence>
<evidence type="ECO:0000259" key="7">
    <source>
        <dbReference type="Pfam" id="PF01095"/>
    </source>
</evidence>
<evidence type="ECO:0000256" key="1">
    <source>
        <dbReference type="ARBA" id="ARBA00005184"/>
    </source>
</evidence>
<proteinExistence type="predicted"/>
<name>A0A2G2YLB0_CAPAN</name>
<dbReference type="Proteomes" id="UP000222542">
    <property type="component" value="Unassembled WGS sequence"/>
</dbReference>
<dbReference type="GO" id="GO:0042545">
    <property type="term" value="P:cell wall modification"/>
    <property type="evidence" value="ECO:0007669"/>
    <property type="project" value="InterPro"/>
</dbReference>
<reference evidence="8 9" key="2">
    <citation type="journal article" date="2017" name="Genome Biol.">
        <title>New reference genome sequences of hot pepper reveal the massive evolution of plant disease-resistance genes by retroduplication.</title>
        <authorList>
            <person name="Kim S."/>
            <person name="Park J."/>
            <person name="Yeom S.I."/>
            <person name="Kim Y.M."/>
            <person name="Seo E."/>
            <person name="Kim K.T."/>
            <person name="Kim M.S."/>
            <person name="Lee J.M."/>
            <person name="Cheong K."/>
            <person name="Shin H.S."/>
            <person name="Kim S.B."/>
            <person name="Han K."/>
            <person name="Lee J."/>
            <person name="Park M."/>
            <person name="Lee H.A."/>
            <person name="Lee H.Y."/>
            <person name="Lee Y."/>
            <person name="Oh S."/>
            <person name="Lee J.H."/>
            <person name="Choi E."/>
            <person name="Choi E."/>
            <person name="Lee S.E."/>
            <person name="Jeon J."/>
            <person name="Kim H."/>
            <person name="Choi G."/>
            <person name="Song H."/>
            <person name="Lee J."/>
            <person name="Lee S.C."/>
            <person name="Kwon J.K."/>
            <person name="Lee H.Y."/>
            <person name="Koo N."/>
            <person name="Hong Y."/>
            <person name="Kim R.W."/>
            <person name="Kang W.H."/>
            <person name="Huh J.H."/>
            <person name="Kang B.C."/>
            <person name="Yang T.J."/>
            <person name="Lee Y.H."/>
            <person name="Bennetzen J.L."/>
            <person name="Choi D."/>
        </authorList>
    </citation>
    <scope>NUCLEOTIDE SEQUENCE [LARGE SCALE GENOMIC DNA]</scope>
    <source>
        <strain evidence="9">cv. CM334</strain>
    </source>
</reference>
<keyword evidence="2" id="KW-0378">Hydrolase</keyword>
<evidence type="ECO:0000256" key="4">
    <source>
        <dbReference type="ARBA" id="ARBA00023316"/>
    </source>
</evidence>
<feature type="domain" description="Pectinesterase catalytic" evidence="7">
    <location>
        <begin position="25"/>
        <end position="317"/>
    </location>
</feature>
<sequence length="331" mass="38388">MSFVAIALLSVFFICSQSQSTETPNAIVSQDGFGDFRTIAEAIQAAPDHSIERYYIKIKQGRYREYIQIAKKKTNKVLIGEGMDTTIIVGNRSFADGNKTFDTATVGMDKREWLHSARYQPLGMMLNQESFREAAMALFYRCRFEGYQDTLYTKRYRQFYRDFEIYGTIDFICGNVTALFQNCLIEARIPLDKQYNTSTAQKRNLKDDQTGLVLQNCSIKAIRDFEKMDNITTYLGRPWGVFSWTVVMESYINHLIDPRGWTEWIDTNKSVVRRPFYLEYKYRGPGAVTKGRVTWENVTTDQSIASNFTVRHFINGDEWISVDIPHYLDLS</sequence>
<evidence type="ECO:0000256" key="3">
    <source>
        <dbReference type="ARBA" id="ARBA00023085"/>
    </source>
</evidence>
<keyword evidence="6" id="KW-0732">Signal</keyword>
<keyword evidence="4" id="KW-0961">Cell wall biogenesis/degradation</keyword>
<organism evidence="8 9">
    <name type="scientific">Capsicum annuum</name>
    <name type="common">Capsicum pepper</name>
    <dbReference type="NCBI Taxonomy" id="4072"/>
    <lineage>
        <taxon>Eukaryota</taxon>
        <taxon>Viridiplantae</taxon>
        <taxon>Streptophyta</taxon>
        <taxon>Embryophyta</taxon>
        <taxon>Tracheophyta</taxon>
        <taxon>Spermatophyta</taxon>
        <taxon>Magnoliopsida</taxon>
        <taxon>eudicotyledons</taxon>
        <taxon>Gunneridae</taxon>
        <taxon>Pentapetalae</taxon>
        <taxon>asterids</taxon>
        <taxon>lamiids</taxon>
        <taxon>Solanales</taxon>
        <taxon>Solanaceae</taxon>
        <taxon>Solanoideae</taxon>
        <taxon>Capsiceae</taxon>
        <taxon>Capsicum</taxon>
    </lineage>
</organism>
<dbReference type="PANTHER" id="PTHR31707">
    <property type="entry name" value="PECTINESTERASE"/>
    <property type="match status" value="1"/>
</dbReference>
<evidence type="ECO:0000313" key="8">
    <source>
        <dbReference type="EMBL" id="PHT70530.1"/>
    </source>
</evidence>
<evidence type="ECO:0000256" key="6">
    <source>
        <dbReference type="SAM" id="SignalP"/>
    </source>
</evidence>
<comment type="pathway">
    <text evidence="1">Glycan metabolism; pectin degradation; 2-dehydro-3-deoxy-D-gluconate from pectin: step 1/5.</text>
</comment>
<evidence type="ECO:0000313" key="9">
    <source>
        <dbReference type="Proteomes" id="UP000222542"/>
    </source>
</evidence>
<gene>
    <name evidence="8" type="ORF">T459_25634</name>
</gene>
<dbReference type="GO" id="GO:0045490">
    <property type="term" value="P:pectin catabolic process"/>
    <property type="evidence" value="ECO:0007669"/>
    <property type="project" value="UniProtKB-UniPathway"/>
</dbReference>
<dbReference type="SUPFAM" id="SSF51126">
    <property type="entry name" value="Pectin lyase-like"/>
    <property type="match status" value="1"/>
</dbReference>
<comment type="caution">
    <text evidence="8">The sequence shown here is derived from an EMBL/GenBank/DDBJ whole genome shotgun (WGS) entry which is preliminary data.</text>
</comment>
<dbReference type="EMBL" id="AYRZ02000010">
    <property type="protein sequence ID" value="PHT70530.1"/>
    <property type="molecule type" value="Genomic_DNA"/>
</dbReference>
<dbReference type="GO" id="GO:0046910">
    <property type="term" value="F:pectinesterase inhibitor activity"/>
    <property type="evidence" value="ECO:0000318"/>
    <property type="project" value="GO_Central"/>
</dbReference>
<dbReference type="Pfam" id="PF01095">
    <property type="entry name" value="Pectinesterase"/>
    <property type="match status" value="1"/>
</dbReference>
<protein>
    <recommendedName>
        <fullName evidence="7">Pectinesterase catalytic domain-containing protein</fullName>
    </recommendedName>
</protein>
<keyword evidence="3" id="KW-0063">Aspartyl esterase</keyword>
<evidence type="ECO:0000256" key="2">
    <source>
        <dbReference type="ARBA" id="ARBA00022801"/>
    </source>
</evidence>
<reference evidence="8 9" key="1">
    <citation type="journal article" date="2014" name="Nat. Genet.">
        <title>Genome sequence of the hot pepper provides insights into the evolution of pungency in Capsicum species.</title>
        <authorList>
            <person name="Kim S."/>
            <person name="Park M."/>
            <person name="Yeom S.I."/>
            <person name="Kim Y.M."/>
            <person name="Lee J.M."/>
            <person name="Lee H.A."/>
            <person name="Seo E."/>
            <person name="Choi J."/>
            <person name="Cheong K."/>
            <person name="Kim K.T."/>
            <person name="Jung K."/>
            <person name="Lee G.W."/>
            <person name="Oh S.K."/>
            <person name="Bae C."/>
            <person name="Kim S.B."/>
            <person name="Lee H.Y."/>
            <person name="Kim S.Y."/>
            <person name="Kim M.S."/>
            <person name="Kang B.C."/>
            <person name="Jo Y.D."/>
            <person name="Yang H.B."/>
            <person name="Jeong H.J."/>
            <person name="Kang W.H."/>
            <person name="Kwon J.K."/>
            <person name="Shin C."/>
            <person name="Lim J.Y."/>
            <person name="Park J.H."/>
            <person name="Huh J.H."/>
            <person name="Kim J.S."/>
            <person name="Kim B.D."/>
            <person name="Cohen O."/>
            <person name="Paran I."/>
            <person name="Suh M.C."/>
            <person name="Lee S.B."/>
            <person name="Kim Y.K."/>
            <person name="Shin Y."/>
            <person name="Noh S.J."/>
            <person name="Park J."/>
            <person name="Seo Y.S."/>
            <person name="Kwon S.Y."/>
            <person name="Kim H.A."/>
            <person name="Park J.M."/>
            <person name="Kim H.J."/>
            <person name="Choi S.B."/>
            <person name="Bosland P.W."/>
            <person name="Reeves G."/>
            <person name="Jo S.H."/>
            <person name="Lee B.W."/>
            <person name="Cho H.T."/>
            <person name="Choi H.S."/>
            <person name="Lee M.S."/>
            <person name="Yu Y."/>
            <person name="Do Choi Y."/>
            <person name="Park B.S."/>
            <person name="van Deynze A."/>
            <person name="Ashrafi H."/>
            <person name="Hill T."/>
            <person name="Kim W.T."/>
            <person name="Pai H.S."/>
            <person name="Ahn H.K."/>
            <person name="Yeam I."/>
            <person name="Giovannoni J.J."/>
            <person name="Rose J.K."/>
            <person name="Sorensen I."/>
            <person name="Lee S.J."/>
            <person name="Kim R.W."/>
            <person name="Choi I.Y."/>
            <person name="Choi B.S."/>
            <person name="Lim J.S."/>
            <person name="Lee Y.H."/>
            <person name="Choi D."/>
        </authorList>
    </citation>
    <scope>NUCLEOTIDE SEQUENCE [LARGE SCALE GENOMIC DNA]</scope>
    <source>
        <strain evidence="9">cv. CM334</strain>
    </source>
</reference>
<dbReference type="InterPro" id="IPR000070">
    <property type="entry name" value="Pectinesterase_cat"/>
</dbReference>
<feature type="chain" id="PRO_5013653117" description="Pectinesterase catalytic domain-containing protein" evidence="6">
    <location>
        <begin position="19"/>
        <end position="331"/>
    </location>
</feature>